<dbReference type="AlphaFoldDB" id="A0A553HST7"/>
<comment type="caution">
    <text evidence="2">The sequence shown here is derived from an EMBL/GenBank/DDBJ whole genome shotgun (WGS) entry which is preliminary data.</text>
</comment>
<keyword evidence="3" id="KW-1185">Reference proteome</keyword>
<feature type="compositionally biased region" description="Polar residues" evidence="1">
    <location>
        <begin position="393"/>
        <end position="402"/>
    </location>
</feature>
<dbReference type="OrthoDB" id="4687707at2759"/>
<evidence type="ECO:0000313" key="3">
    <source>
        <dbReference type="Proteomes" id="UP000319160"/>
    </source>
</evidence>
<name>A0A553HST7_9PEZI</name>
<evidence type="ECO:0000256" key="1">
    <source>
        <dbReference type="SAM" id="MobiDB-lite"/>
    </source>
</evidence>
<sequence length="402" mass="45776">MATTPASSFHSDDYQLNKRVKTESVAWPSPATTVSDADEADDTISQAYDVIYKASCGLYPEENPTFSLSQRSFETFLDRIQQRPEIEAFFGSVRYDWDGEELTLILMEHPLHGVFKSLFDRELYRKLDRIADNPDLEPFCKKIIPAGTSAVELLTEQGMPKIHKCPCSQTLYKGYRRPPLVTEVAWSHKDLKEKGRQYLSQFDGEVTTFVGFDLTYAPPEGRKVDDYHYDGSVIVWTLQETRDSKDVGQLRAKLRKPQVFRSQSTAVPGVLELQFAWLLPLEERVKLPPEQAVLRFDHTELAQLLAEAESTQRECDATPPPRRRKRVISFEDDEGNILSDGPSHHDDEPEPELKRRRQSQPDPSSRITRSRSRMAEDPLSLRTQSKPVAEGSASIQTGSESR</sequence>
<feature type="compositionally biased region" description="Basic and acidic residues" evidence="1">
    <location>
        <begin position="342"/>
        <end position="353"/>
    </location>
</feature>
<organism evidence="2 3">
    <name type="scientific">Xylaria flabelliformis</name>
    <dbReference type="NCBI Taxonomy" id="2512241"/>
    <lineage>
        <taxon>Eukaryota</taxon>
        <taxon>Fungi</taxon>
        <taxon>Dikarya</taxon>
        <taxon>Ascomycota</taxon>
        <taxon>Pezizomycotina</taxon>
        <taxon>Sordariomycetes</taxon>
        <taxon>Xylariomycetidae</taxon>
        <taxon>Xylariales</taxon>
        <taxon>Xylariaceae</taxon>
        <taxon>Xylaria</taxon>
    </lineage>
</organism>
<dbReference type="STRING" id="2512241.A0A553HST7"/>
<proteinExistence type="predicted"/>
<feature type="region of interest" description="Disordered" evidence="1">
    <location>
        <begin position="308"/>
        <end position="402"/>
    </location>
</feature>
<accession>A0A553HST7</accession>
<reference evidence="3" key="1">
    <citation type="submission" date="2019-06" db="EMBL/GenBank/DDBJ databases">
        <title>Draft genome sequence of the griseofulvin-producing fungus Xylaria cubensis strain G536.</title>
        <authorList>
            <person name="Mead M.E."/>
            <person name="Raja H.A."/>
            <person name="Steenwyk J.L."/>
            <person name="Knowles S.L."/>
            <person name="Oberlies N.H."/>
            <person name="Rokas A."/>
        </authorList>
    </citation>
    <scope>NUCLEOTIDE SEQUENCE [LARGE SCALE GENOMIC DNA]</scope>
    <source>
        <strain evidence="3">G536</strain>
    </source>
</reference>
<dbReference type="EMBL" id="VFLP01000049">
    <property type="protein sequence ID" value="TRX91013.1"/>
    <property type="molecule type" value="Genomic_DNA"/>
</dbReference>
<dbReference type="Proteomes" id="UP000319160">
    <property type="component" value="Unassembled WGS sequence"/>
</dbReference>
<protein>
    <submittedName>
        <fullName evidence="2">Uncharacterized protein</fullName>
    </submittedName>
</protein>
<evidence type="ECO:0000313" key="2">
    <source>
        <dbReference type="EMBL" id="TRX91013.1"/>
    </source>
</evidence>
<gene>
    <name evidence="2" type="ORF">FHL15_007995</name>
</gene>